<reference evidence="1" key="1">
    <citation type="journal article" date="2014" name="Front. Microbiol.">
        <title>High frequency of phylogenetically diverse reductive dehalogenase-homologous genes in deep subseafloor sedimentary metagenomes.</title>
        <authorList>
            <person name="Kawai M."/>
            <person name="Futagami T."/>
            <person name="Toyoda A."/>
            <person name="Takaki Y."/>
            <person name="Nishi S."/>
            <person name="Hori S."/>
            <person name="Arai W."/>
            <person name="Tsubouchi T."/>
            <person name="Morono Y."/>
            <person name="Uchiyama I."/>
            <person name="Ito T."/>
            <person name="Fujiyama A."/>
            <person name="Inagaki F."/>
            <person name="Takami H."/>
        </authorList>
    </citation>
    <scope>NUCLEOTIDE SEQUENCE</scope>
    <source>
        <strain evidence="1">Expedition CK06-06</strain>
    </source>
</reference>
<accession>X1KUX1</accession>
<sequence>MLLHRGISHRKTYEMLTELERAEAIESYEVGGQVMWGATELGVKSFILKIEAIPAMLAQAVWTLSGVEKSEV</sequence>
<protein>
    <recommendedName>
        <fullName evidence="2">Transcription regulator PadR N-terminal domain-containing protein</fullName>
    </recommendedName>
</protein>
<evidence type="ECO:0000313" key="1">
    <source>
        <dbReference type="EMBL" id="GAI10468.1"/>
    </source>
</evidence>
<evidence type="ECO:0008006" key="2">
    <source>
        <dbReference type="Google" id="ProtNLM"/>
    </source>
</evidence>
<dbReference type="AlphaFoldDB" id="X1KUX1"/>
<name>X1KUX1_9ZZZZ</name>
<dbReference type="EMBL" id="BARV01006266">
    <property type="protein sequence ID" value="GAI10468.1"/>
    <property type="molecule type" value="Genomic_DNA"/>
</dbReference>
<proteinExistence type="predicted"/>
<gene>
    <name evidence="1" type="ORF">S06H3_12836</name>
</gene>
<comment type="caution">
    <text evidence="1">The sequence shown here is derived from an EMBL/GenBank/DDBJ whole genome shotgun (WGS) entry which is preliminary data.</text>
</comment>
<organism evidence="1">
    <name type="scientific">marine sediment metagenome</name>
    <dbReference type="NCBI Taxonomy" id="412755"/>
    <lineage>
        <taxon>unclassified sequences</taxon>
        <taxon>metagenomes</taxon>
        <taxon>ecological metagenomes</taxon>
    </lineage>
</organism>